<dbReference type="GO" id="GO:0016020">
    <property type="term" value="C:membrane"/>
    <property type="evidence" value="ECO:0007669"/>
    <property type="project" value="InterPro"/>
</dbReference>
<organism evidence="9 10">
    <name type="scientific">Venatoribacter cucullus</name>
    <dbReference type="NCBI Taxonomy" id="2661630"/>
    <lineage>
        <taxon>Bacteria</taxon>
        <taxon>Pseudomonadati</taxon>
        <taxon>Pseudomonadota</taxon>
        <taxon>Gammaproteobacteria</taxon>
        <taxon>Oceanospirillales</taxon>
        <taxon>Oceanospirillaceae</taxon>
        <taxon>Venatoribacter</taxon>
    </lineage>
</organism>
<name>A0A9X7YPV3_9GAMM</name>
<dbReference type="EMBL" id="CP046056">
    <property type="protein sequence ID" value="QQD25049.1"/>
    <property type="molecule type" value="Genomic_DNA"/>
</dbReference>
<gene>
    <name evidence="9" type="ORF">GJQ55_11470</name>
</gene>
<evidence type="ECO:0000313" key="9">
    <source>
        <dbReference type="EMBL" id="QQD25049.1"/>
    </source>
</evidence>
<keyword evidence="10" id="KW-1185">Reference proteome</keyword>
<feature type="transmembrane region" description="Helical" evidence="5">
    <location>
        <begin position="31"/>
        <end position="49"/>
    </location>
</feature>
<dbReference type="InterPro" id="IPR058625">
    <property type="entry name" value="MdtA-like_BSH"/>
</dbReference>
<feature type="domain" description="CusB-like beta-barrel" evidence="8">
    <location>
        <begin position="254"/>
        <end position="326"/>
    </location>
</feature>
<protein>
    <submittedName>
        <fullName evidence="9">Efflux RND transporter periplasmic adaptor subunit</fullName>
    </submittedName>
</protein>
<keyword evidence="5" id="KW-0472">Membrane</keyword>
<accession>A0A9X7YPV3</accession>
<dbReference type="GO" id="GO:0022857">
    <property type="term" value="F:transmembrane transporter activity"/>
    <property type="evidence" value="ECO:0007669"/>
    <property type="project" value="InterPro"/>
</dbReference>
<dbReference type="Pfam" id="PF25954">
    <property type="entry name" value="Beta-barrel_RND_2"/>
    <property type="match status" value="1"/>
</dbReference>
<dbReference type="GO" id="GO:0030313">
    <property type="term" value="C:cell envelope"/>
    <property type="evidence" value="ECO:0007669"/>
    <property type="project" value="UniProtKB-SubCell"/>
</dbReference>
<dbReference type="Pfam" id="PF25876">
    <property type="entry name" value="HH_MFP_RND"/>
    <property type="match status" value="1"/>
</dbReference>
<evidence type="ECO:0000256" key="1">
    <source>
        <dbReference type="ARBA" id="ARBA00004196"/>
    </source>
</evidence>
<dbReference type="NCBIfam" id="TIGR01730">
    <property type="entry name" value="RND_mfp"/>
    <property type="match status" value="1"/>
</dbReference>
<dbReference type="InterPro" id="IPR006143">
    <property type="entry name" value="RND_pump_MFP"/>
</dbReference>
<dbReference type="Gene3D" id="2.40.30.170">
    <property type="match status" value="1"/>
</dbReference>
<evidence type="ECO:0000259" key="6">
    <source>
        <dbReference type="Pfam" id="PF25876"/>
    </source>
</evidence>
<sequence length="442" mass="47439">MQQVIRVNNEQQEQARQLGLLQATANPKLRWLLAALLLLAGAGGLWWWLGYQPETGMMYKTAPAKRMNLAVTVTATGKVSPKDKVELSSELSGIIEEVFVDYNDRVSEGQKLAQLDTSKIGATVLQRKSSLRSAQAQVKTARANLEEAQLNHQYYQNVWASSAGKFPSQQTLDNARITLAKAEASVEQALASVDTAKADLEFAESDLAKSTLVSPIDGVVLSRSVEKGQTVASSLSAPTLFLLARDLKAMELLVDVDEADIGVVKVGQSATFTVDAYRGRTFTARTEQIRLATTEASTSTVVSYQTVLSVENDDLLLLPGMTAVTDIRIASADNALVIDNAALRYRPAAAANTAANGSSGMVGALLPRRLPGMGRGEKKAGEENSVEEQLRGRPATIWVLRNNQPQAVEIKTGISNGAFTQVISGDLQEGDLVISDAVPVRS</sequence>
<feature type="coiled-coil region" evidence="4">
    <location>
        <begin position="131"/>
        <end position="206"/>
    </location>
</feature>
<dbReference type="Gene3D" id="1.10.287.470">
    <property type="entry name" value="Helix hairpin bin"/>
    <property type="match status" value="1"/>
</dbReference>
<dbReference type="InterPro" id="IPR058624">
    <property type="entry name" value="MdtA-like_HH"/>
</dbReference>
<keyword evidence="3 4" id="KW-0175">Coiled coil</keyword>
<feature type="domain" description="Multidrug resistance protein MdtA-like alpha-helical hairpin" evidence="6">
    <location>
        <begin position="131"/>
        <end position="202"/>
    </location>
</feature>
<dbReference type="PANTHER" id="PTHR32347">
    <property type="entry name" value="EFFLUX SYSTEM COMPONENT YKNX-RELATED"/>
    <property type="match status" value="1"/>
</dbReference>
<keyword evidence="5" id="KW-1133">Transmembrane helix</keyword>
<comment type="subcellular location">
    <subcellularLocation>
        <location evidence="1">Cell envelope</location>
    </subcellularLocation>
</comment>
<evidence type="ECO:0000256" key="2">
    <source>
        <dbReference type="ARBA" id="ARBA00009477"/>
    </source>
</evidence>
<dbReference type="Gene3D" id="6.20.50.140">
    <property type="match status" value="1"/>
</dbReference>
<evidence type="ECO:0000259" key="8">
    <source>
        <dbReference type="Pfam" id="PF25954"/>
    </source>
</evidence>
<comment type="similarity">
    <text evidence="2">Belongs to the membrane fusion protein (MFP) (TC 8.A.1) family.</text>
</comment>
<dbReference type="Proteomes" id="UP000596074">
    <property type="component" value="Chromosome"/>
</dbReference>
<dbReference type="SUPFAM" id="SSF111369">
    <property type="entry name" value="HlyD-like secretion proteins"/>
    <property type="match status" value="1"/>
</dbReference>
<evidence type="ECO:0000256" key="4">
    <source>
        <dbReference type="SAM" id="Coils"/>
    </source>
</evidence>
<evidence type="ECO:0000256" key="5">
    <source>
        <dbReference type="SAM" id="Phobius"/>
    </source>
</evidence>
<dbReference type="InterPro" id="IPR050465">
    <property type="entry name" value="UPF0194_transport"/>
</dbReference>
<dbReference type="InterPro" id="IPR058792">
    <property type="entry name" value="Beta-barrel_RND_2"/>
</dbReference>
<dbReference type="AlphaFoldDB" id="A0A9X7YPV3"/>
<dbReference type="PANTHER" id="PTHR32347:SF14">
    <property type="entry name" value="EFFLUX SYSTEM COMPONENT YKNX-RELATED"/>
    <property type="match status" value="1"/>
</dbReference>
<feature type="domain" description="Multidrug resistance protein MdtA-like barrel-sandwich hybrid" evidence="7">
    <location>
        <begin position="84"/>
        <end position="238"/>
    </location>
</feature>
<dbReference type="Gene3D" id="2.40.50.100">
    <property type="match status" value="1"/>
</dbReference>
<evidence type="ECO:0000259" key="7">
    <source>
        <dbReference type="Pfam" id="PF25917"/>
    </source>
</evidence>
<reference evidence="9 10" key="1">
    <citation type="submission" date="2019-11" db="EMBL/GenBank/DDBJ databases">
        <title>Venatorbacter sp. nov. a predator of Campylobacter and other Gram-negative bacteria.</title>
        <authorList>
            <person name="Saeedi A."/>
            <person name="Cummings N.J."/>
            <person name="Connerton I.F."/>
            <person name="Connerton P.L."/>
        </authorList>
    </citation>
    <scope>NUCLEOTIDE SEQUENCE [LARGE SCALE GENOMIC DNA]</scope>
    <source>
        <strain evidence="9">XL5</strain>
    </source>
</reference>
<evidence type="ECO:0000313" key="10">
    <source>
        <dbReference type="Proteomes" id="UP000596074"/>
    </source>
</evidence>
<dbReference type="Pfam" id="PF25917">
    <property type="entry name" value="BSH_RND"/>
    <property type="match status" value="1"/>
</dbReference>
<keyword evidence="5" id="KW-0812">Transmembrane</keyword>
<dbReference type="KEGG" id="vcw:GJQ55_11470"/>
<proteinExistence type="inferred from homology"/>
<evidence type="ECO:0000256" key="3">
    <source>
        <dbReference type="ARBA" id="ARBA00023054"/>
    </source>
</evidence>